<feature type="region of interest" description="Disordered" evidence="1">
    <location>
        <begin position="1"/>
        <end position="25"/>
    </location>
</feature>
<name>A0AAV6LEF3_9ERIC</name>
<protein>
    <submittedName>
        <fullName evidence="2">Uncharacterized protein</fullName>
    </submittedName>
</protein>
<gene>
    <name evidence="2" type="ORF">RHGRI_005932</name>
</gene>
<evidence type="ECO:0000313" key="2">
    <source>
        <dbReference type="EMBL" id="KAG5563347.1"/>
    </source>
</evidence>
<feature type="compositionally biased region" description="Basic and acidic residues" evidence="1">
    <location>
        <begin position="1"/>
        <end position="16"/>
    </location>
</feature>
<accession>A0AAV6LEF3</accession>
<dbReference type="AlphaFoldDB" id="A0AAV6LEF3"/>
<dbReference type="Proteomes" id="UP000823749">
    <property type="component" value="Chromosome 2"/>
</dbReference>
<evidence type="ECO:0000256" key="1">
    <source>
        <dbReference type="SAM" id="MobiDB-lite"/>
    </source>
</evidence>
<sequence length="77" mass="8622">MSLRQKAGDGNERASPEEEDNLCRNQAESWPLGVLADEDLGLRRARKYPTVDSVLLILTNVSNFRRDQYLPSAAFGV</sequence>
<reference evidence="2" key="1">
    <citation type="submission" date="2020-08" db="EMBL/GenBank/DDBJ databases">
        <title>Plant Genome Project.</title>
        <authorList>
            <person name="Zhang R.-G."/>
        </authorList>
    </citation>
    <scope>NUCLEOTIDE SEQUENCE</scope>
    <source>
        <strain evidence="2">WSP0</strain>
        <tissue evidence="2">Leaf</tissue>
    </source>
</reference>
<dbReference type="EMBL" id="JACTNZ010000002">
    <property type="protein sequence ID" value="KAG5563347.1"/>
    <property type="molecule type" value="Genomic_DNA"/>
</dbReference>
<keyword evidence="3" id="KW-1185">Reference proteome</keyword>
<comment type="caution">
    <text evidence="2">The sequence shown here is derived from an EMBL/GenBank/DDBJ whole genome shotgun (WGS) entry which is preliminary data.</text>
</comment>
<organism evidence="2 3">
    <name type="scientific">Rhododendron griersonianum</name>
    <dbReference type="NCBI Taxonomy" id="479676"/>
    <lineage>
        <taxon>Eukaryota</taxon>
        <taxon>Viridiplantae</taxon>
        <taxon>Streptophyta</taxon>
        <taxon>Embryophyta</taxon>
        <taxon>Tracheophyta</taxon>
        <taxon>Spermatophyta</taxon>
        <taxon>Magnoliopsida</taxon>
        <taxon>eudicotyledons</taxon>
        <taxon>Gunneridae</taxon>
        <taxon>Pentapetalae</taxon>
        <taxon>asterids</taxon>
        <taxon>Ericales</taxon>
        <taxon>Ericaceae</taxon>
        <taxon>Ericoideae</taxon>
        <taxon>Rhodoreae</taxon>
        <taxon>Rhododendron</taxon>
    </lineage>
</organism>
<evidence type="ECO:0000313" key="3">
    <source>
        <dbReference type="Proteomes" id="UP000823749"/>
    </source>
</evidence>
<proteinExistence type="predicted"/>